<proteinExistence type="predicted"/>
<organism evidence="1 2">
    <name type="scientific">Oryza sativa subsp. japonica</name>
    <name type="common">Rice</name>
    <dbReference type="NCBI Taxonomy" id="39947"/>
    <lineage>
        <taxon>Eukaryota</taxon>
        <taxon>Viridiplantae</taxon>
        <taxon>Streptophyta</taxon>
        <taxon>Embryophyta</taxon>
        <taxon>Tracheophyta</taxon>
        <taxon>Spermatophyta</taxon>
        <taxon>Magnoliopsida</taxon>
        <taxon>Liliopsida</taxon>
        <taxon>Poales</taxon>
        <taxon>Poaceae</taxon>
        <taxon>BOP clade</taxon>
        <taxon>Oryzoideae</taxon>
        <taxon>Oryzeae</taxon>
        <taxon>Oryzinae</taxon>
        <taxon>Oryza</taxon>
        <taxon>Oryza sativa</taxon>
    </lineage>
</organism>
<evidence type="ECO:0000313" key="1">
    <source>
        <dbReference type="EMBL" id="BAS88105.1"/>
    </source>
</evidence>
<dbReference type="EMBL" id="AP014960">
    <property type="protein sequence ID" value="BAS88105.1"/>
    <property type="molecule type" value="Genomic_DNA"/>
</dbReference>
<dbReference type="Gramene" id="Os04t0206650-00">
    <property type="protein sequence ID" value="Os04t0206650-00"/>
    <property type="gene ID" value="Os04g0206650"/>
</dbReference>
<reference evidence="1 2" key="2">
    <citation type="journal article" date="2013" name="Plant Cell Physiol.">
        <title>Rice Annotation Project Database (RAP-DB): an integrative and interactive database for rice genomics.</title>
        <authorList>
            <person name="Sakai H."/>
            <person name="Lee S.S."/>
            <person name="Tanaka T."/>
            <person name="Numa H."/>
            <person name="Kim J."/>
            <person name="Kawahara Y."/>
            <person name="Wakimoto H."/>
            <person name="Yang C.C."/>
            <person name="Iwamoto M."/>
            <person name="Abe T."/>
            <person name="Yamada Y."/>
            <person name="Muto A."/>
            <person name="Inokuchi H."/>
            <person name="Ikemura T."/>
            <person name="Matsumoto T."/>
            <person name="Sasaki T."/>
            <person name="Itoh T."/>
        </authorList>
    </citation>
    <scope>NUCLEOTIDE SEQUENCE [LARGE SCALE GENOMIC DNA]</scope>
    <source>
        <strain evidence="2">cv. Nipponbare</strain>
    </source>
</reference>
<sequence length="103" mass="11254">MHLSTSSLCKMPLLSSCTRTPMPHKLSTYFEMVGWSAQCGIATSGTPLTIASNVEFHPQCDKKQPTYKYLVPAPPAGGKREQLVLSSHTFFGVGQITCAPHWT</sequence>
<dbReference type="PaxDb" id="39947-A0A0N7KIN4"/>
<dbReference type="FunCoup" id="A0A0N7KIN4">
    <property type="interactions" value="1"/>
</dbReference>
<evidence type="ECO:0000313" key="2">
    <source>
        <dbReference type="Proteomes" id="UP000059680"/>
    </source>
</evidence>
<reference evidence="1 2" key="3">
    <citation type="journal article" date="2013" name="Rice">
        <title>Improvement of the Oryza sativa Nipponbare reference genome using next generation sequence and optical map data.</title>
        <authorList>
            <person name="Kawahara Y."/>
            <person name="de la Bastide M."/>
            <person name="Hamilton J.P."/>
            <person name="Kanamori H."/>
            <person name="McCombie W.R."/>
            <person name="Ouyang S."/>
            <person name="Schwartz D.C."/>
            <person name="Tanaka T."/>
            <person name="Wu J."/>
            <person name="Zhou S."/>
            <person name="Childs K.L."/>
            <person name="Davidson R.M."/>
            <person name="Lin H."/>
            <person name="Quesada-Ocampo L."/>
            <person name="Vaillancourt B."/>
            <person name="Sakai H."/>
            <person name="Lee S.S."/>
            <person name="Kim J."/>
            <person name="Numa H."/>
            <person name="Itoh T."/>
            <person name="Buell C.R."/>
            <person name="Matsumoto T."/>
        </authorList>
    </citation>
    <scope>NUCLEOTIDE SEQUENCE [LARGE SCALE GENOMIC DNA]</scope>
    <source>
        <strain evidence="2">cv. Nipponbare</strain>
    </source>
</reference>
<accession>A0A0N7KIN4</accession>
<dbReference type="Proteomes" id="UP000059680">
    <property type="component" value="Chromosome 4"/>
</dbReference>
<dbReference type="InParanoid" id="A0A0N7KIN4"/>
<gene>
    <name evidence="1" type="ordered locus">Os04g0206650</name>
    <name evidence="1" type="ORF">OSNPB_040206650</name>
</gene>
<name>A0A0N7KIN4_ORYSJ</name>
<reference evidence="2" key="1">
    <citation type="journal article" date="2005" name="Nature">
        <title>The map-based sequence of the rice genome.</title>
        <authorList>
            <consortium name="International rice genome sequencing project (IRGSP)"/>
            <person name="Matsumoto T."/>
            <person name="Wu J."/>
            <person name="Kanamori H."/>
            <person name="Katayose Y."/>
            <person name="Fujisawa M."/>
            <person name="Namiki N."/>
            <person name="Mizuno H."/>
            <person name="Yamamoto K."/>
            <person name="Antonio B.A."/>
            <person name="Baba T."/>
            <person name="Sakata K."/>
            <person name="Nagamura Y."/>
            <person name="Aoki H."/>
            <person name="Arikawa K."/>
            <person name="Arita K."/>
            <person name="Bito T."/>
            <person name="Chiden Y."/>
            <person name="Fujitsuka N."/>
            <person name="Fukunaka R."/>
            <person name="Hamada M."/>
            <person name="Harada C."/>
            <person name="Hayashi A."/>
            <person name="Hijishita S."/>
            <person name="Honda M."/>
            <person name="Hosokawa S."/>
            <person name="Ichikawa Y."/>
            <person name="Idonuma A."/>
            <person name="Iijima M."/>
            <person name="Ikeda M."/>
            <person name="Ikeno M."/>
            <person name="Ito K."/>
            <person name="Ito S."/>
            <person name="Ito T."/>
            <person name="Ito Y."/>
            <person name="Ito Y."/>
            <person name="Iwabuchi A."/>
            <person name="Kamiya K."/>
            <person name="Karasawa W."/>
            <person name="Kurita K."/>
            <person name="Katagiri S."/>
            <person name="Kikuta A."/>
            <person name="Kobayashi H."/>
            <person name="Kobayashi N."/>
            <person name="Machita K."/>
            <person name="Maehara T."/>
            <person name="Masukawa M."/>
            <person name="Mizubayashi T."/>
            <person name="Mukai Y."/>
            <person name="Nagasaki H."/>
            <person name="Nagata Y."/>
            <person name="Naito S."/>
            <person name="Nakashima M."/>
            <person name="Nakama Y."/>
            <person name="Nakamichi Y."/>
            <person name="Nakamura M."/>
            <person name="Meguro A."/>
            <person name="Negishi M."/>
            <person name="Ohta I."/>
            <person name="Ohta T."/>
            <person name="Okamoto M."/>
            <person name="Ono N."/>
            <person name="Saji S."/>
            <person name="Sakaguchi M."/>
            <person name="Sakai K."/>
            <person name="Shibata M."/>
            <person name="Shimokawa T."/>
            <person name="Song J."/>
            <person name="Takazaki Y."/>
            <person name="Terasawa K."/>
            <person name="Tsugane M."/>
            <person name="Tsuji K."/>
            <person name="Ueda S."/>
            <person name="Waki K."/>
            <person name="Yamagata H."/>
            <person name="Yamamoto M."/>
            <person name="Yamamoto S."/>
            <person name="Yamane H."/>
            <person name="Yoshiki S."/>
            <person name="Yoshihara R."/>
            <person name="Yukawa K."/>
            <person name="Zhong H."/>
            <person name="Yano M."/>
            <person name="Yuan Q."/>
            <person name="Ouyang S."/>
            <person name="Liu J."/>
            <person name="Jones K.M."/>
            <person name="Gansberger K."/>
            <person name="Moffat K."/>
            <person name="Hill J."/>
            <person name="Bera J."/>
            <person name="Fadrosh D."/>
            <person name="Jin S."/>
            <person name="Johri S."/>
            <person name="Kim M."/>
            <person name="Overton L."/>
            <person name="Reardon M."/>
            <person name="Tsitrin T."/>
            <person name="Vuong H."/>
            <person name="Weaver B."/>
            <person name="Ciecko A."/>
            <person name="Tallon L."/>
            <person name="Jackson J."/>
            <person name="Pai G."/>
            <person name="Aken S.V."/>
            <person name="Utterback T."/>
            <person name="Reidmuller S."/>
            <person name="Feldblyum T."/>
            <person name="Hsiao J."/>
            <person name="Zismann V."/>
            <person name="Iobst S."/>
            <person name="de Vazeille A.R."/>
            <person name="Buell C.R."/>
            <person name="Ying K."/>
            <person name="Li Y."/>
            <person name="Lu T."/>
            <person name="Huang Y."/>
            <person name="Zhao Q."/>
            <person name="Feng Q."/>
            <person name="Zhang L."/>
            <person name="Zhu J."/>
            <person name="Weng Q."/>
            <person name="Mu J."/>
            <person name="Lu Y."/>
            <person name="Fan D."/>
            <person name="Liu Y."/>
            <person name="Guan J."/>
            <person name="Zhang Y."/>
            <person name="Yu S."/>
            <person name="Liu X."/>
            <person name="Zhang Y."/>
            <person name="Hong G."/>
            <person name="Han B."/>
            <person name="Choisne N."/>
            <person name="Demange N."/>
            <person name="Orjeda G."/>
            <person name="Samain S."/>
            <person name="Cattolico L."/>
            <person name="Pelletier E."/>
            <person name="Couloux A."/>
            <person name="Segurens B."/>
            <person name="Wincker P."/>
            <person name="D'Hont A."/>
            <person name="Scarpelli C."/>
            <person name="Weissenbach J."/>
            <person name="Salanoubat M."/>
            <person name="Quetier F."/>
            <person name="Yu Y."/>
            <person name="Kim H.R."/>
            <person name="Rambo T."/>
            <person name="Currie J."/>
            <person name="Collura K."/>
            <person name="Luo M."/>
            <person name="Yang T."/>
            <person name="Ammiraju J.S.S."/>
            <person name="Engler F."/>
            <person name="Soderlund C."/>
            <person name="Wing R.A."/>
            <person name="Palmer L.E."/>
            <person name="de la Bastide M."/>
            <person name="Spiegel L."/>
            <person name="Nascimento L."/>
            <person name="Zutavern T."/>
            <person name="O'Shaughnessy A."/>
            <person name="Dike S."/>
            <person name="Dedhia N."/>
            <person name="Preston R."/>
            <person name="Balija V."/>
            <person name="McCombie W.R."/>
            <person name="Chow T."/>
            <person name="Chen H."/>
            <person name="Chung M."/>
            <person name="Chen C."/>
            <person name="Shaw J."/>
            <person name="Wu H."/>
            <person name="Hsiao K."/>
            <person name="Chao Y."/>
            <person name="Chu M."/>
            <person name="Cheng C."/>
            <person name="Hour A."/>
            <person name="Lee P."/>
            <person name="Lin S."/>
            <person name="Lin Y."/>
            <person name="Liou J."/>
            <person name="Liu S."/>
            <person name="Hsing Y."/>
            <person name="Raghuvanshi S."/>
            <person name="Mohanty A."/>
            <person name="Bharti A.K."/>
            <person name="Gaur A."/>
            <person name="Gupta V."/>
            <person name="Kumar D."/>
            <person name="Ravi V."/>
            <person name="Vij S."/>
            <person name="Kapur A."/>
            <person name="Khurana P."/>
            <person name="Khurana P."/>
            <person name="Khurana J.P."/>
            <person name="Tyagi A.K."/>
            <person name="Gaikwad K."/>
            <person name="Singh A."/>
            <person name="Dalal V."/>
            <person name="Srivastava S."/>
            <person name="Dixit A."/>
            <person name="Pal A.K."/>
            <person name="Ghazi I.A."/>
            <person name="Yadav M."/>
            <person name="Pandit A."/>
            <person name="Bhargava A."/>
            <person name="Sureshbabu K."/>
            <person name="Batra K."/>
            <person name="Sharma T.R."/>
            <person name="Mohapatra T."/>
            <person name="Singh N.K."/>
            <person name="Messing J."/>
            <person name="Nelson A.B."/>
            <person name="Fuks G."/>
            <person name="Kavchok S."/>
            <person name="Keizer G."/>
            <person name="Linton E."/>
            <person name="Llaca V."/>
            <person name="Song R."/>
            <person name="Tanyolac B."/>
            <person name="Young S."/>
            <person name="Ho-Il K."/>
            <person name="Hahn J.H."/>
            <person name="Sangsakoo G."/>
            <person name="Vanavichit A."/>
            <person name="de Mattos Luiz.A.T."/>
            <person name="Zimmer P.D."/>
            <person name="Malone G."/>
            <person name="Dellagostin O."/>
            <person name="de Oliveira A.C."/>
            <person name="Bevan M."/>
            <person name="Bancroft I."/>
            <person name="Minx P."/>
            <person name="Cordum H."/>
            <person name="Wilson R."/>
            <person name="Cheng Z."/>
            <person name="Jin W."/>
            <person name="Jiang J."/>
            <person name="Leong S.A."/>
            <person name="Iwama H."/>
            <person name="Gojobori T."/>
            <person name="Itoh T."/>
            <person name="Niimura Y."/>
            <person name="Fujii Y."/>
            <person name="Habara T."/>
            <person name="Sakai H."/>
            <person name="Sato Y."/>
            <person name="Wilson G."/>
            <person name="Kumar K."/>
            <person name="McCouch S."/>
            <person name="Juretic N."/>
            <person name="Hoen D."/>
            <person name="Wright S."/>
            <person name="Bruskiewich R."/>
            <person name="Bureau T."/>
            <person name="Miyao A."/>
            <person name="Hirochika H."/>
            <person name="Nishikawa T."/>
            <person name="Kadowaki K."/>
            <person name="Sugiura M."/>
            <person name="Burr B."/>
            <person name="Sasaki T."/>
        </authorList>
    </citation>
    <scope>NUCLEOTIDE SEQUENCE [LARGE SCALE GENOMIC DNA]</scope>
    <source>
        <strain evidence="2">cv. Nipponbare</strain>
    </source>
</reference>
<protein>
    <submittedName>
        <fullName evidence="1">Os04g0206650 protein</fullName>
    </submittedName>
</protein>
<keyword evidence="2" id="KW-1185">Reference proteome</keyword>
<dbReference type="AlphaFoldDB" id="A0A0N7KIN4"/>